<sequence length="223" mass="23756">MAVTVGDVLRRARTILQERTKDGTRWTNKELLDWLNEAYGVVIGIRPGANTVTAEVACVAGTRQAIPAGCERLLEVLHNTAPQAKGLIVTSMLRAELNAMRPRWHGEAASLAVEHYVFEEDEPRVFYVYPPAAPGAKVLVSCSAVPTPHAVAQATPDSTEAIRLPDTYAPILLDLVLARAFTKDAEGGVNQARATSHLQAAQGALGLKIQGDGSASPNAESAQ</sequence>
<reference evidence="1" key="1">
    <citation type="submission" date="2024-09" db="EMBL/GenBank/DDBJ databases">
        <title>Whole genome shotgun sequence of Pseudomonas alcaligenes NBRC 14159.</title>
        <authorList>
            <person name="Yoshida I."/>
            <person name="Hosoyama A."/>
            <person name="Tsuchikane K."/>
            <person name="Noguchi M."/>
            <person name="Hirakata S."/>
            <person name="Ando Y."/>
            <person name="Ohji S."/>
            <person name="Yamazoe A."/>
            <person name="Yamazaki S."/>
            <person name="Fujita N."/>
        </authorList>
    </citation>
    <scope>NUCLEOTIDE SEQUENCE</scope>
    <source>
        <strain evidence="1">NBRC 14159</strain>
    </source>
</reference>
<keyword evidence="2" id="KW-1185">Reference proteome</keyword>
<accession>U2ZKK8</accession>
<dbReference type="Pfam" id="PF24175">
    <property type="entry name" value="SU10_adaptor"/>
    <property type="match status" value="1"/>
</dbReference>
<dbReference type="InterPro" id="IPR056209">
    <property type="entry name" value="SU10_adaptor"/>
</dbReference>
<evidence type="ECO:0000313" key="1">
    <source>
        <dbReference type="EMBL" id="GAD62025.1"/>
    </source>
</evidence>
<proteinExistence type="predicted"/>
<gene>
    <name evidence="1" type="ORF">PA6_009_00280</name>
</gene>
<dbReference type="OrthoDB" id="9132369at2"/>
<comment type="caution">
    <text evidence="1">The sequence shown here is derived from an EMBL/GenBank/DDBJ whole genome shotgun (WGS) entry which is preliminary data.</text>
</comment>
<dbReference type="EMBL" id="BATI01000009">
    <property type="protein sequence ID" value="GAD62025.1"/>
    <property type="molecule type" value="Genomic_DNA"/>
</dbReference>
<evidence type="ECO:0000313" key="2">
    <source>
        <dbReference type="Proteomes" id="UP000016560"/>
    </source>
</evidence>
<dbReference type="eggNOG" id="ENOG5032TG1">
    <property type="taxonomic scope" value="Bacteria"/>
</dbReference>
<protein>
    <submittedName>
        <fullName evidence="1">Uncharacterized protein</fullName>
    </submittedName>
</protein>
<dbReference type="Proteomes" id="UP000016560">
    <property type="component" value="Unassembled WGS sequence"/>
</dbReference>
<name>U2ZKK8_AQUA1</name>
<dbReference type="AlphaFoldDB" id="U2ZKK8"/>
<dbReference type="RefSeq" id="WP_021700115.1">
    <property type="nucleotide sequence ID" value="NZ_BATI01000009.1"/>
</dbReference>
<organism evidence="1 2">
    <name type="scientific">Aquipseudomonas alcaligenes (strain ATCC 14909 / DSM 50342 / CCUG 1425 / JCM 20561 / NBRC 14159 / NCIMB 9945 / NCTC 10367 / 1577)</name>
    <name type="common">Pseudomonas alcaligenes</name>
    <dbReference type="NCBI Taxonomy" id="1215092"/>
    <lineage>
        <taxon>Bacteria</taxon>
        <taxon>Pseudomonadati</taxon>
        <taxon>Pseudomonadota</taxon>
        <taxon>Gammaproteobacteria</taxon>
        <taxon>Pseudomonadales</taxon>
        <taxon>Pseudomonadaceae</taxon>
        <taxon>Aquipseudomonas</taxon>
    </lineage>
</organism>